<dbReference type="STRING" id="1817828.A2722_02790"/>
<feature type="transmembrane region" description="Helical" evidence="1">
    <location>
        <begin position="112"/>
        <end position="132"/>
    </location>
</feature>
<name>A0A1F5PHC8_9BACT</name>
<dbReference type="Proteomes" id="UP000178377">
    <property type="component" value="Unassembled WGS sequence"/>
</dbReference>
<keyword evidence="1" id="KW-0812">Transmembrane</keyword>
<reference evidence="2 3" key="1">
    <citation type="journal article" date="2016" name="Nat. Commun.">
        <title>Thousands of microbial genomes shed light on interconnected biogeochemical processes in an aquifer system.</title>
        <authorList>
            <person name="Anantharaman K."/>
            <person name="Brown C.T."/>
            <person name="Hug L.A."/>
            <person name="Sharon I."/>
            <person name="Castelle C.J."/>
            <person name="Probst A.J."/>
            <person name="Thomas B.C."/>
            <person name="Singh A."/>
            <person name="Wilkins M.J."/>
            <person name="Karaoz U."/>
            <person name="Brodie E.L."/>
            <person name="Williams K.H."/>
            <person name="Hubbard S.S."/>
            <person name="Banfield J.F."/>
        </authorList>
    </citation>
    <scope>NUCLEOTIDE SEQUENCE [LARGE SCALE GENOMIC DNA]</scope>
</reference>
<evidence type="ECO:0000313" key="3">
    <source>
        <dbReference type="Proteomes" id="UP000178377"/>
    </source>
</evidence>
<gene>
    <name evidence="2" type="ORF">A2722_02790</name>
</gene>
<sequence>MLPAEIKIKYWKNSFYWSLAFLSGWLVYYRLWAGELTFGHFVQALEATAAVMIALSYAFGTITFYTNFLDHELIYRKWFGLMGYCYLVLYFLILIIGQPWEYFYKPLSGEYSVSFLLLSSILLYLSFMALIGHDAIIRELGPKLWRSLLRLGYAIYIFWIPRAAILYGSSWLAWQYGTPLSTLPPPSLLFTALSCGVVLFRLSVIPIKLLRKFFSIPPTSLKKSLPTSEQH</sequence>
<keyword evidence="1" id="KW-1133">Transmembrane helix</keyword>
<evidence type="ECO:0000313" key="2">
    <source>
        <dbReference type="EMBL" id="OGE89295.1"/>
    </source>
</evidence>
<keyword evidence="1" id="KW-0472">Membrane</keyword>
<proteinExistence type="predicted"/>
<feature type="transmembrane region" description="Helical" evidence="1">
    <location>
        <begin position="153"/>
        <end position="174"/>
    </location>
</feature>
<dbReference type="AlphaFoldDB" id="A0A1F5PHC8"/>
<evidence type="ECO:0000256" key="1">
    <source>
        <dbReference type="SAM" id="Phobius"/>
    </source>
</evidence>
<organism evidence="2 3">
    <name type="scientific">Candidatus Doudnabacteria bacterium RIFCSPHIGHO2_01_FULL_50_11</name>
    <dbReference type="NCBI Taxonomy" id="1817828"/>
    <lineage>
        <taxon>Bacteria</taxon>
        <taxon>Candidatus Doudnaibacteriota</taxon>
    </lineage>
</organism>
<feature type="transmembrane region" description="Helical" evidence="1">
    <location>
        <begin position="186"/>
        <end position="204"/>
    </location>
</feature>
<accession>A0A1F5PHC8</accession>
<feature type="transmembrane region" description="Helical" evidence="1">
    <location>
        <begin position="78"/>
        <end position="100"/>
    </location>
</feature>
<dbReference type="EMBL" id="MFEO01000023">
    <property type="protein sequence ID" value="OGE89295.1"/>
    <property type="molecule type" value="Genomic_DNA"/>
</dbReference>
<feature type="transmembrane region" description="Helical" evidence="1">
    <location>
        <begin position="15"/>
        <end position="32"/>
    </location>
</feature>
<feature type="transmembrane region" description="Helical" evidence="1">
    <location>
        <begin position="44"/>
        <end position="66"/>
    </location>
</feature>
<protein>
    <submittedName>
        <fullName evidence="2">Uncharacterized protein</fullName>
    </submittedName>
</protein>
<comment type="caution">
    <text evidence="2">The sequence shown here is derived from an EMBL/GenBank/DDBJ whole genome shotgun (WGS) entry which is preliminary data.</text>
</comment>